<comment type="similarity">
    <text evidence="2">Belongs to the thioredoxin family. Plant F-type subfamily.</text>
</comment>
<dbReference type="InterPro" id="IPR017937">
    <property type="entry name" value="Thioredoxin_CS"/>
</dbReference>
<dbReference type="InterPro" id="IPR013766">
    <property type="entry name" value="Thioredoxin_domain"/>
</dbReference>
<dbReference type="InterPro" id="IPR036249">
    <property type="entry name" value="Thioredoxin-like_sf"/>
</dbReference>
<dbReference type="PROSITE" id="PS00194">
    <property type="entry name" value="THIOREDOXIN_1"/>
    <property type="match status" value="1"/>
</dbReference>
<proteinExistence type="inferred from homology"/>
<dbReference type="PANTHER" id="PTHR46115">
    <property type="entry name" value="THIOREDOXIN-LIKE PROTEIN 1"/>
    <property type="match status" value="1"/>
</dbReference>
<sequence length="320" mass="35563">MAYNEAGIKPYGGLRGSETVNHVFHTLGIGLTRSHGNSLVSPDPKSYYLSVILNKSNRPNKIGSSISTQKILYRNCPYHIRIKPIPPKGNLVLSHKNIFPTNFFVPILHHSKFSANTTTVFRRTMALRIHHLRPPVSPPLPSYSAGSPSPWPSKRSTIAGDLPVKMISSKTSRKNEGLRFPVRIRSSLETSGEAVVVVGQVTEVDQDTFWPVVNAAGDKTVVLDMYTQWCGPCKMIAPKIEELAEKHLDVVFLKLDCNEENKMFLSPVMGMSHPLAKELGIKVVPTFKILKQGKIVKEITGAKFDDLVTAMEVIGYRTDY</sequence>
<dbReference type="AlphaFoldDB" id="A0AA38WDG1"/>
<dbReference type="Pfam" id="PF00085">
    <property type="entry name" value="Thioredoxin"/>
    <property type="match status" value="1"/>
</dbReference>
<reference evidence="4" key="1">
    <citation type="submission" date="2023-03" db="EMBL/GenBank/DDBJ databases">
        <title>Chromosome-scale reference genome and RAD-based genetic map of yellow starthistle (Centaurea solstitialis) reveal putative structural variation and QTLs associated with invader traits.</title>
        <authorList>
            <person name="Reatini B."/>
            <person name="Cang F.A."/>
            <person name="Jiang Q."/>
            <person name="Mckibben M.T.W."/>
            <person name="Barker M.S."/>
            <person name="Rieseberg L.H."/>
            <person name="Dlugosch K.M."/>
        </authorList>
    </citation>
    <scope>NUCLEOTIDE SEQUENCE</scope>
    <source>
        <strain evidence="4">CAN-66</strain>
        <tissue evidence="4">Leaf</tissue>
    </source>
</reference>
<gene>
    <name evidence="4" type="ORF">OSB04_025816</name>
</gene>
<evidence type="ECO:0000313" key="4">
    <source>
        <dbReference type="EMBL" id="KAJ9546109.1"/>
    </source>
</evidence>
<evidence type="ECO:0000259" key="3">
    <source>
        <dbReference type="PROSITE" id="PS51352"/>
    </source>
</evidence>
<protein>
    <recommendedName>
        <fullName evidence="3">Thioredoxin domain-containing protein</fullName>
    </recommendedName>
</protein>
<dbReference type="PROSITE" id="PS51352">
    <property type="entry name" value="THIOREDOXIN_2"/>
    <property type="match status" value="1"/>
</dbReference>
<name>A0AA38WDG1_9ASTR</name>
<evidence type="ECO:0000256" key="1">
    <source>
        <dbReference type="ARBA" id="ARBA00023157"/>
    </source>
</evidence>
<dbReference type="CDD" id="cd02947">
    <property type="entry name" value="TRX_family"/>
    <property type="match status" value="1"/>
</dbReference>
<evidence type="ECO:0000313" key="5">
    <source>
        <dbReference type="Proteomes" id="UP001172457"/>
    </source>
</evidence>
<dbReference type="SUPFAM" id="SSF52833">
    <property type="entry name" value="Thioredoxin-like"/>
    <property type="match status" value="1"/>
</dbReference>
<evidence type="ECO:0000256" key="2">
    <source>
        <dbReference type="ARBA" id="ARBA00038337"/>
    </source>
</evidence>
<comment type="caution">
    <text evidence="4">The sequence shown here is derived from an EMBL/GenBank/DDBJ whole genome shotgun (WGS) entry which is preliminary data.</text>
</comment>
<keyword evidence="5" id="KW-1185">Reference proteome</keyword>
<accession>A0AA38WDG1</accession>
<feature type="domain" description="Thioredoxin" evidence="3">
    <location>
        <begin position="174"/>
        <end position="316"/>
    </location>
</feature>
<dbReference type="Gene3D" id="3.40.30.10">
    <property type="entry name" value="Glutaredoxin"/>
    <property type="match status" value="1"/>
</dbReference>
<dbReference type="PRINTS" id="PR00421">
    <property type="entry name" value="THIOREDOXIN"/>
</dbReference>
<keyword evidence="1" id="KW-1015">Disulfide bond</keyword>
<organism evidence="4 5">
    <name type="scientific">Centaurea solstitialis</name>
    <name type="common">yellow star-thistle</name>
    <dbReference type="NCBI Taxonomy" id="347529"/>
    <lineage>
        <taxon>Eukaryota</taxon>
        <taxon>Viridiplantae</taxon>
        <taxon>Streptophyta</taxon>
        <taxon>Embryophyta</taxon>
        <taxon>Tracheophyta</taxon>
        <taxon>Spermatophyta</taxon>
        <taxon>Magnoliopsida</taxon>
        <taxon>eudicotyledons</taxon>
        <taxon>Gunneridae</taxon>
        <taxon>Pentapetalae</taxon>
        <taxon>asterids</taxon>
        <taxon>campanulids</taxon>
        <taxon>Asterales</taxon>
        <taxon>Asteraceae</taxon>
        <taxon>Carduoideae</taxon>
        <taxon>Cardueae</taxon>
        <taxon>Centaureinae</taxon>
        <taxon>Centaurea</taxon>
    </lineage>
</organism>
<dbReference type="Proteomes" id="UP001172457">
    <property type="component" value="Chromosome 6"/>
</dbReference>
<dbReference type="EMBL" id="JARYMX010000006">
    <property type="protein sequence ID" value="KAJ9546109.1"/>
    <property type="molecule type" value="Genomic_DNA"/>
</dbReference>